<dbReference type="Proteomes" id="UP000521227">
    <property type="component" value="Unassembled WGS sequence"/>
</dbReference>
<dbReference type="EMBL" id="JACHIJ010000001">
    <property type="protein sequence ID" value="MBB5050640.1"/>
    <property type="molecule type" value="Genomic_DNA"/>
</dbReference>
<evidence type="ECO:0008006" key="4">
    <source>
        <dbReference type="Google" id="ProtNLM"/>
    </source>
</evidence>
<organism evidence="2 3">
    <name type="scientific">Afipia massiliensis</name>
    <dbReference type="NCBI Taxonomy" id="211460"/>
    <lineage>
        <taxon>Bacteria</taxon>
        <taxon>Pseudomonadati</taxon>
        <taxon>Pseudomonadota</taxon>
        <taxon>Alphaproteobacteria</taxon>
        <taxon>Hyphomicrobiales</taxon>
        <taxon>Nitrobacteraceae</taxon>
        <taxon>Afipia</taxon>
    </lineage>
</organism>
<comment type="caution">
    <text evidence="2">The sequence shown here is derived from an EMBL/GenBank/DDBJ whole genome shotgun (WGS) entry which is preliminary data.</text>
</comment>
<feature type="signal peptide" evidence="1">
    <location>
        <begin position="1"/>
        <end position="20"/>
    </location>
</feature>
<sequence length="78" mass="8357">MFKALLATTLLVSATVGAFAQAPQRSGTPEEQKACAPDVSRYCRAVMNDGDFVILGCLQANRTKISKKCDAVLRSHGQ</sequence>
<keyword evidence="1" id="KW-0732">Signal</keyword>
<name>A0A840MV42_9BRAD</name>
<accession>A0A840MV42</accession>
<dbReference type="RefSeq" id="WP_184082435.1">
    <property type="nucleotide sequence ID" value="NZ_JACHIJ010000001.1"/>
</dbReference>
<feature type="chain" id="PRO_5032871723" description="Cysteine rich repeat-containing protein" evidence="1">
    <location>
        <begin position="21"/>
        <end position="78"/>
    </location>
</feature>
<reference evidence="2 3" key="1">
    <citation type="submission" date="2020-08" db="EMBL/GenBank/DDBJ databases">
        <title>Genomic Encyclopedia of Type Strains, Phase IV (KMG-IV): sequencing the most valuable type-strain genomes for metagenomic binning, comparative biology and taxonomic classification.</title>
        <authorList>
            <person name="Goeker M."/>
        </authorList>
    </citation>
    <scope>NUCLEOTIDE SEQUENCE [LARGE SCALE GENOMIC DNA]</scope>
    <source>
        <strain evidence="2 3">DSM 17498</strain>
    </source>
</reference>
<evidence type="ECO:0000313" key="3">
    <source>
        <dbReference type="Proteomes" id="UP000521227"/>
    </source>
</evidence>
<proteinExistence type="predicted"/>
<evidence type="ECO:0000256" key="1">
    <source>
        <dbReference type="SAM" id="SignalP"/>
    </source>
</evidence>
<evidence type="ECO:0000313" key="2">
    <source>
        <dbReference type="EMBL" id="MBB5050640.1"/>
    </source>
</evidence>
<gene>
    <name evidence="2" type="ORF">HNQ36_000588</name>
</gene>
<dbReference type="AlphaFoldDB" id="A0A840MV42"/>
<protein>
    <recommendedName>
        <fullName evidence="4">Cysteine rich repeat-containing protein</fullName>
    </recommendedName>
</protein>